<evidence type="ECO:0000259" key="6">
    <source>
        <dbReference type="PROSITE" id="PS50011"/>
    </source>
</evidence>
<dbReference type="RefSeq" id="WP_344664953.1">
    <property type="nucleotide sequence ID" value="NZ_BAAAQN010000007.1"/>
</dbReference>
<dbReference type="PANTHER" id="PTHR43289:SF34">
    <property type="entry name" value="SERINE_THREONINE-PROTEIN KINASE YBDM-RELATED"/>
    <property type="match status" value="1"/>
</dbReference>
<evidence type="ECO:0000313" key="7">
    <source>
        <dbReference type="EMBL" id="GAA2020760.1"/>
    </source>
</evidence>
<accession>A0ABN2TU32</accession>
<organism evidence="7 8">
    <name type="scientific">Catenulispora yoronensis</name>
    <dbReference type="NCBI Taxonomy" id="450799"/>
    <lineage>
        <taxon>Bacteria</taxon>
        <taxon>Bacillati</taxon>
        <taxon>Actinomycetota</taxon>
        <taxon>Actinomycetes</taxon>
        <taxon>Catenulisporales</taxon>
        <taxon>Catenulisporaceae</taxon>
        <taxon>Catenulispora</taxon>
    </lineage>
</organism>
<feature type="binding site" evidence="5">
    <location>
        <position position="43"/>
    </location>
    <ligand>
        <name>ATP</name>
        <dbReference type="ChEBI" id="CHEBI:30616"/>
    </ligand>
</feature>
<keyword evidence="3" id="KW-0418">Kinase</keyword>
<dbReference type="Proteomes" id="UP001500751">
    <property type="component" value="Unassembled WGS sequence"/>
</dbReference>
<name>A0ABN2TU32_9ACTN</name>
<comment type="caution">
    <text evidence="7">The sequence shown here is derived from an EMBL/GenBank/DDBJ whole genome shotgun (WGS) entry which is preliminary data.</text>
</comment>
<keyword evidence="4 5" id="KW-0067">ATP-binding</keyword>
<evidence type="ECO:0000256" key="1">
    <source>
        <dbReference type="ARBA" id="ARBA00022679"/>
    </source>
</evidence>
<keyword evidence="8" id="KW-1185">Reference proteome</keyword>
<dbReference type="EMBL" id="BAAAQN010000007">
    <property type="protein sequence ID" value="GAA2020760.1"/>
    <property type="molecule type" value="Genomic_DNA"/>
</dbReference>
<dbReference type="InterPro" id="IPR008271">
    <property type="entry name" value="Ser/Thr_kinase_AS"/>
</dbReference>
<dbReference type="Gene3D" id="1.10.510.10">
    <property type="entry name" value="Transferase(Phosphotransferase) domain 1"/>
    <property type="match status" value="1"/>
</dbReference>
<dbReference type="Gene3D" id="3.30.200.20">
    <property type="entry name" value="Phosphorylase Kinase, domain 1"/>
    <property type="match status" value="1"/>
</dbReference>
<dbReference type="InterPro" id="IPR017441">
    <property type="entry name" value="Protein_kinase_ATP_BS"/>
</dbReference>
<dbReference type="SUPFAM" id="SSF56112">
    <property type="entry name" value="Protein kinase-like (PK-like)"/>
    <property type="match status" value="1"/>
</dbReference>
<dbReference type="InterPro" id="IPR011009">
    <property type="entry name" value="Kinase-like_dom_sf"/>
</dbReference>
<protein>
    <recommendedName>
        <fullName evidence="6">Protein kinase domain-containing protein</fullName>
    </recommendedName>
</protein>
<evidence type="ECO:0000256" key="3">
    <source>
        <dbReference type="ARBA" id="ARBA00022777"/>
    </source>
</evidence>
<dbReference type="PANTHER" id="PTHR43289">
    <property type="entry name" value="MITOGEN-ACTIVATED PROTEIN KINASE KINASE KINASE 20-RELATED"/>
    <property type="match status" value="1"/>
</dbReference>
<reference evidence="8" key="1">
    <citation type="journal article" date="2019" name="Int. J. Syst. Evol. Microbiol.">
        <title>The Global Catalogue of Microorganisms (GCM) 10K type strain sequencing project: providing services to taxonomists for standard genome sequencing and annotation.</title>
        <authorList>
            <consortium name="The Broad Institute Genomics Platform"/>
            <consortium name="The Broad Institute Genome Sequencing Center for Infectious Disease"/>
            <person name="Wu L."/>
            <person name="Ma J."/>
        </authorList>
    </citation>
    <scope>NUCLEOTIDE SEQUENCE [LARGE SCALE GENOMIC DNA]</scope>
    <source>
        <strain evidence="8">JCM 16014</strain>
    </source>
</reference>
<keyword evidence="1" id="KW-0808">Transferase</keyword>
<dbReference type="Pfam" id="PF00069">
    <property type="entry name" value="Pkinase"/>
    <property type="match status" value="1"/>
</dbReference>
<evidence type="ECO:0000313" key="8">
    <source>
        <dbReference type="Proteomes" id="UP001500751"/>
    </source>
</evidence>
<sequence>MDPLQPGDPARISGYEVQGRLGAGGMGVVYLGQAVHGRLVAVKVVAPRLANDPEFRARFRREVAALLKVSSPRVVPVIGADPDGDEPWLATEYVSSPDLAVVVGTDGVLKNKKLKKLTRGLAKALEAIHAAGLTHRDLKPGNILMTDDGPNVIDFGLAIAPGDTTLTQAGYAIGTLPYMSPEQIAGKAVRPPSDIYSLGAVVVFAATGLPPSAGGTTDTLKQPLRGVIEDCLEPDPDDRPTPDEIIERLQTPVDEDDEKTLQTTTTTPTEVDWWHSGGAKLLGWVLLGAAVLIGGGVSWGDSIADAHVGDCVNHSFGDEDGWNFDKWCRFPMPFAPNYTVLYTTVDTGGTFPLGGCAAVVPDWNPAKDVQVRGLKDEHGVAVSFCARPRK</sequence>
<dbReference type="InterPro" id="IPR000719">
    <property type="entry name" value="Prot_kinase_dom"/>
</dbReference>
<keyword evidence="2 5" id="KW-0547">Nucleotide-binding</keyword>
<proteinExistence type="predicted"/>
<evidence type="ECO:0000256" key="2">
    <source>
        <dbReference type="ARBA" id="ARBA00022741"/>
    </source>
</evidence>
<dbReference type="CDD" id="cd14014">
    <property type="entry name" value="STKc_PknB_like"/>
    <property type="match status" value="1"/>
</dbReference>
<evidence type="ECO:0000256" key="5">
    <source>
        <dbReference type="PROSITE-ProRule" id="PRU10141"/>
    </source>
</evidence>
<dbReference type="SMART" id="SM00220">
    <property type="entry name" value="S_TKc"/>
    <property type="match status" value="1"/>
</dbReference>
<dbReference type="PROSITE" id="PS00108">
    <property type="entry name" value="PROTEIN_KINASE_ST"/>
    <property type="match status" value="1"/>
</dbReference>
<gene>
    <name evidence="7" type="ORF">GCM10009839_16930</name>
</gene>
<dbReference type="PROSITE" id="PS50011">
    <property type="entry name" value="PROTEIN_KINASE_DOM"/>
    <property type="match status" value="1"/>
</dbReference>
<evidence type="ECO:0000256" key="4">
    <source>
        <dbReference type="ARBA" id="ARBA00022840"/>
    </source>
</evidence>
<dbReference type="PROSITE" id="PS00107">
    <property type="entry name" value="PROTEIN_KINASE_ATP"/>
    <property type="match status" value="1"/>
</dbReference>
<feature type="domain" description="Protein kinase" evidence="6">
    <location>
        <begin position="15"/>
        <end position="253"/>
    </location>
</feature>